<accession>A0ACA9Y7L8</accession>
<dbReference type="EMBL" id="CALSDN010000005">
    <property type="protein sequence ID" value="CAH6721013.1"/>
    <property type="molecule type" value="Genomic_DNA"/>
</dbReference>
<reference evidence="1" key="1">
    <citation type="submission" date="2022-06" db="EMBL/GenBank/DDBJ databases">
        <authorList>
            <person name="Legras J.-L."/>
            <person name="Devillers H."/>
            <person name="Grondin C."/>
        </authorList>
    </citation>
    <scope>NUCLEOTIDE SEQUENCE</scope>
    <source>
        <strain evidence="1">CLIB 1444</strain>
    </source>
</reference>
<protein>
    <submittedName>
        <fullName evidence="1">Uncharacterized protein</fullName>
    </submittedName>
</protein>
<organism evidence="1 2">
    <name type="scientific">[Candida] jaroonii</name>
    <dbReference type="NCBI Taxonomy" id="467808"/>
    <lineage>
        <taxon>Eukaryota</taxon>
        <taxon>Fungi</taxon>
        <taxon>Dikarya</taxon>
        <taxon>Ascomycota</taxon>
        <taxon>Saccharomycotina</taxon>
        <taxon>Pichiomycetes</taxon>
        <taxon>Debaryomycetaceae</taxon>
        <taxon>Yamadazyma</taxon>
    </lineage>
</organism>
<name>A0ACA9Y7L8_9ASCO</name>
<sequence length="361" mass="41731">MVLKNSKYDKQAKKQYLKKHGLYERPKTIIRPKWSSKKQKNSEMLKLEIDEMTSDWDSDIDEDIVNYFYPAISEELPEMPLEMKRKVKRQVIEDLKVQRNELFNQDIEANEETIKDMKENGIFLGQESYPEVKLTEFIPQIPLTKRIRKIPINRDDDDLNDYGISISDTVTNNDYDDVHKKKLAERRLDQISNEELVGFRIGKDSLGEVKSKKNNIQILNEEEVKKDEELTKKNDQQKFYNEIKKKFGAPQKSKVLELNNYDNTNPEHVKLINSKLAFEDEGDLDADLDELLGTNFKSIDIKDEEPSYSSQTPNGQTPNGQIPNGQKSTSGKLTNTKFSAPKPPMPNSSAPHDDFLDELLG</sequence>
<evidence type="ECO:0000313" key="2">
    <source>
        <dbReference type="Proteomes" id="UP001152531"/>
    </source>
</evidence>
<gene>
    <name evidence="1" type="ORF">CLIB1444_05S01640</name>
</gene>
<evidence type="ECO:0000313" key="1">
    <source>
        <dbReference type="EMBL" id="CAH6721013.1"/>
    </source>
</evidence>
<comment type="caution">
    <text evidence="1">The sequence shown here is derived from an EMBL/GenBank/DDBJ whole genome shotgun (WGS) entry which is preliminary data.</text>
</comment>
<proteinExistence type="predicted"/>
<dbReference type="Proteomes" id="UP001152531">
    <property type="component" value="Unassembled WGS sequence"/>
</dbReference>
<keyword evidence="2" id="KW-1185">Reference proteome</keyword>